<dbReference type="InterPro" id="IPR015915">
    <property type="entry name" value="Kelch-typ_b-propeller"/>
</dbReference>
<dbReference type="Pfam" id="PF10670">
    <property type="entry name" value="DUF4198"/>
    <property type="match status" value="1"/>
</dbReference>
<gene>
    <name evidence="2" type="primary">nanM</name>
    <name evidence="2" type="ORF">Enr8_00580</name>
</gene>
<reference evidence="2 3" key="1">
    <citation type="submission" date="2019-02" db="EMBL/GenBank/DDBJ databases">
        <title>Deep-cultivation of Planctomycetes and their phenomic and genomic characterization uncovers novel biology.</title>
        <authorList>
            <person name="Wiegand S."/>
            <person name="Jogler M."/>
            <person name="Boedeker C."/>
            <person name="Pinto D."/>
            <person name="Vollmers J."/>
            <person name="Rivas-Marin E."/>
            <person name="Kohn T."/>
            <person name="Peeters S.H."/>
            <person name="Heuer A."/>
            <person name="Rast P."/>
            <person name="Oberbeckmann S."/>
            <person name="Bunk B."/>
            <person name="Jeske O."/>
            <person name="Meyerdierks A."/>
            <person name="Storesund J.E."/>
            <person name="Kallscheuer N."/>
            <person name="Luecker S."/>
            <person name="Lage O.M."/>
            <person name="Pohl T."/>
            <person name="Merkel B.J."/>
            <person name="Hornburger P."/>
            <person name="Mueller R.-W."/>
            <person name="Bruemmer F."/>
            <person name="Labrenz M."/>
            <person name="Spormann A.M."/>
            <person name="Op Den Camp H."/>
            <person name="Overmann J."/>
            <person name="Amann R."/>
            <person name="Jetten M.S.M."/>
            <person name="Mascher T."/>
            <person name="Medema M.H."/>
            <person name="Devos D.P."/>
            <person name="Kaster A.-K."/>
            <person name="Ovreas L."/>
            <person name="Rohde M."/>
            <person name="Galperin M.Y."/>
            <person name="Jogler C."/>
        </authorList>
    </citation>
    <scope>NUCLEOTIDE SEQUENCE [LARGE SCALE GENOMIC DNA]</scope>
    <source>
        <strain evidence="2 3">Enr8</strain>
    </source>
</reference>
<name>A0A5C5VID3_9BACT</name>
<dbReference type="GO" id="GO:0016853">
    <property type="term" value="F:isomerase activity"/>
    <property type="evidence" value="ECO:0007669"/>
    <property type="project" value="UniProtKB-KW"/>
</dbReference>
<evidence type="ECO:0000313" key="2">
    <source>
        <dbReference type="EMBL" id="TWT38366.1"/>
    </source>
</evidence>
<dbReference type="EC" id="5.1.3.24" evidence="2"/>
<dbReference type="Pfam" id="PF24681">
    <property type="entry name" value="Kelch_KLHDC2_KLHL20_DRC7"/>
    <property type="match status" value="1"/>
</dbReference>
<proteinExistence type="predicted"/>
<dbReference type="PANTHER" id="PTHR45632">
    <property type="entry name" value="LD33804P"/>
    <property type="match status" value="1"/>
</dbReference>
<organism evidence="2 3">
    <name type="scientific">Blastopirellula retiformator</name>
    <dbReference type="NCBI Taxonomy" id="2527970"/>
    <lineage>
        <taxon>Bacteria</taxon>
        <taxon>Pseudomonadati</taxon>
        <taxon>Planctomycetota</taxon>
        <taxon>Planctomycetia</taxon>
        <taxon>Pirellulales</taxon>
        <taxon>Pirellulaceae</taxon>
        <taxon>Blastopirellula</taxon>
    </lineage>
</organism>
<dbReference type="EMBL" id="SJPF01000001">
    <property type="protein sequence ID" value="TWT38366.1"/>
    <property type="molecule type" value="Genomic_DNA"/>
</dbReference>
<comment type="caution">
    <text evidence="2">The sequence shown here is derived from an EMBL/GenBank/DDBJ whole genome shotgun (WGS) entry which is preliminary data.</text>
</comment>
<dbReference type="Gene3D" id="2.120.10.80">
    <property type="entry name" value="Kelch-type beta propeller"/>
    <property type="match status" value="2"/>
</dbReference>
<feature type="signal peptide" evidence="1">
    <location>
        <begin position="1"/>
        <end position="24"/>
    </location>
</feature>
<keyword evidence="2" id="KW-0413">Isomerase</keyword>
<dbReference type="InterPro" id="IPR019613">
    <property type="entry name" value="DUF4198"/>
</dbReference>
<dbReference type="SMART" id="SM00612">
    <property type="entry name" value="Kelch"/>
    <property type="match status" value="3"/>
</dbReference>
<dbReference type="Pfam" id="PF01344">
    <property type="entry name" value="Kelch_1"/>
    <property type="match status" value="1"/>
</dbReference>
<dbReference type="RefSeq" id="WP_146428628.1">
    <property type="nucleotide sequence ID" value="NZ_SJPF01000001.1"/>
</dbReference>
<dbReference type="Proteomes" id="UP000318878">
    <property type="component" value="Unassembled WGS sequence"/>
</dbReference>
<protein>
    <submittedName>
        <fullName evidence="2">N-acetylneuraminate epimerase</fullName>
        <ecNumber evidence="2">5.1.3.24</ecNumber>
    </submittedName>
</protein>
<accession>A0A5C5VID3</accession>
<sequence length="539" mass="58379" precursor="true">MLHKMTTALTAALLMAAIAGPAQAHFLWLVESDNPKVLNLYFSEGPYADEPAILKRVEDAVAFKVFDDKEPEEIKFTLADEELKSDELKGRGDSLFALTRTLGVMQRGDDKFLLQYNAKTGPTLGKSAWKRDASKLVSLDVVPTLKDGEGVLTVTFAGKPVEGAEVTIDGATDEPVKVETDAQGIAKFAADKAGFYAIRVKYVENKSGEANGDKYDSVRHYTTLTLPVIPKLNESISAFTDLPEAVTSFGAAIVGDDVYVYGGHSGDAHHYYNEAQNGTLQKLPLKKDAKWETVAEGPRLQGLAMVAHGDKLVRIGGFTALNKEEEEGRNLVSQADVAAFDLKTGKWTELPKLPQPRSSFDAVVVGDVIYVIGGWALNGEDEDSTWHNTAYSLDLSKPNAQWTALPEQPFKRRANSVGAANGKIYSIGGMQEKGGPTTKVAVYDPETKTWSEGPQLPGGNMDGFGTSSFALNGKLYVSTMSGRLVRLADDGQSWETVGGLTNERFFHRMLPVGDDQLILLGGASMMIGKFSEVDVVNLK</sequence>
<evidence type="ECO:0000256" key="1">
    <source>
        <dbReference type="SAM" id="SignalP"/>
    </source>
</evidence>
<keyword evidence="1" id="KW-0732">Signal</keyword>
<evidence type="ECO:0000313" key="3">
    <source>
        <dbReference type="Proteomes" id="UP000318878"/>
    </source>
</evidence>
<dbReference type="OrthoDB" id="232651at2"/>
<dbReference type="InterPro" id="IPR006652">
    <property type="entry name" value="Kelch_1"/>
</dbReference>
<feature type="chain" id="PRO_5023100237" evidence="1">
    <location>
        <begin position="25"/>
        <end position="539"/>
    </location>
</feature>
<dbReference type="AlphaFoldDB" id="A0A5C5VID3"/>
<dbReference type="SUPFAM" id="SSF117281">
    <property type="entry name" value="Kelch motif"/>
    <property type="match status" value="2"/>
</dbReference>
<keyword evidence="3" id="KW-1185">Reference proteome</keyword>